<accession>A0A418B1B8</accession>
<sequence length="142" mass="15810">MLVTSRGHVAEAGRRRLEHVRRTSDPAPCGRRVMAAALYQRQSVFQPSPLDEEDALILSNDDKRSSYATIEVPSTVKSIYSSFVTALVRIVALMFAVRPFMLCLFAFPLVMVQPVLQVLQSLHYYNSYAPMVGPSASSMSNQ</sequence>
<dbReference type="EMBL" id="QUSY01000181">
    <property type="protein sequence ID" value="RHY31832.1"/>
    <property type="molecule type" value="Genomic_DNA"/>
</dbReference>
<name>A0A418B1B8_9STRA</name>
<evidence type="ECO:0000313" key="2">
    <source>
        <dbReference type="EMBL" id="RHY31832.1"/>
    </source>
</evidence>
<keyword evidence="3" id="KW-1185">Reference proteome</keyword>
<comment type="caution">
    <text evidence="2">The sequence shown here is derived from an EMBL/GenBank/DDBJ whole genome shotgun (WGS) entry which is preliminary data.</text>
</comment>
<dbReference type="VEuPathDB" id="FungiDB:H310_12760"/>
<reference evidence="2 3" key="1">
    <citation type="submission" date="2018-08" db="EMBL/GenBank/DDBJ databases">
        <title>Aphanomyces genome sequencing and annotation.</title>
        <authorList>
            <person name="Minardi D."/>
            <person name="Oidtmann B."/>
            <person name="Van Der Giezen M."/>
            <person name="Studholme D.J."/>
        </authorList>
    </citation>
    <scope>NUCLEOTIDE SEQUENCE [LARGE SCALE GENOMIC DNA]</scope>
    <source>
        <strain evidence="2 3">NJM0002</strain>
    </source>
</reference>
<feature type="transmembrane region" description="Helical" evidence="1">
    <location>
        <begin position="86"/>
        <end position="111"/>
    </location>
</feature>
<keyword evidence="1" id="KW-1133">Transmembrane helix</keyword>
<dbReference type="Proteomes" id="UP000285060">
    <property type="component" value="Unassembled WGS sequence"/>
</dbReference>
<organism evidence="2 3">
    <name type="scientific">Aphanomyces invadans</name>
    <dbReference type="NCBI Taxonomy" id="157072"/>
    <lineage>
        <taxon>Eukaryota</taxon>
        <taxon>Sar</taxon>
        <taxon>Stramenopiles</taxon>
        <taxon>Oomycota</taxon>
        <taxon>Saprolegniomycetes</taxon>
        <taxon>Saprolegniales</taxon>
        <taxon>Verrucalvaceae</taxon>
        <taxon>Aphanomyces</taxon>
    </lineage>
</organism>
<keyword evidence="1" id="KW-0472">Membrane</keyword>
<evidence type="ECO:0000313" key="3">
    <source>
        <dbReference type="Proteomes" id="UP000285060"/>
    </source>
</evidence>
<evidence type="ECO:0000256" key="1">
    <source>
        <dbReference type="SAM" id="Phobius"/>
    </source>
</evidence>
<gene>
    <name evidence="2" type="ORF">DYB32_004136</name>
</gene>
<protein>
    <submittedName>
        <fullName evidence="2">Uncharacterized protein</fullName>
    </submittedName>
</protein>
<proteinExistence type="predicted"/>
<dbReference type="AlphaFoldDB" id="A0A418B1B8"/>
<keyword evidence="1" id="KW-0812">Transmembrane</keyword>